<sequence length="87" mass="9959">MSAIPDIYDNTTKLLVTVSGTNEQQSYVRNIQPFSSFMYFVTYSWVKFSAEKIKTFYFLPNLPPQSFFSSQAQAAVQILTTQQLNNS</sequence>
<protein>
    <submittedName>
        <fullName evidence="1">Uncharacterized protein</fullName>
    </submittedName>
</protein>
<organism evidence="1 2">
    <name type="scientific">Pyxicephalus adspersus</name>
    <name type="common">African bullfrog</name>
    <dbReference type="NCBI Taxonomy" id="30357"/>
    <lineage>
        <taxon>Eukaryota</taxon>
        <taxon>Metazoa</taxon>
        <taxon>Chordata</taxon>
        <taxon>Craniata</taxon>
        <taxon>Vertebrata</taxon>
        <taxon>Euteleostomi</taxon>
        <taxon>Amphibia</taxon>
        <taxon>Batrachia</taxon>
        <taxon>Anura</taxon>
        <taxon>Neobatrachia</taxon>
        <taxon>Ranoidea</taxon>
        <taxon>Pyxicephalidae</taxon>
        <taxon>Pyxicephalinae</taxon>
        <taxon>Pyxicephalus</taxon>
    </lineage>
</organism>
<keyword evidence="2" id="KW-1185">Reference proteome</keyword>
<evidence type="ECO:0000313" key="2">
    <source>
        <dbReference type="Proteomes" id="UP001181693"/>
    </source>
</evidence>
<reference evidence="1" key="1">
    <citation type="thesis" date="2020" institute="ProQuest LLC" country="789 East Eisenhower Parkway, Ann Arbor, MI, USA">
        <title>Comparative Genomics and Chromosome Evolution.</title>
        <authorList>
            <person name="Mudd A.B."/>
        </authorList>
    </citation>
    <scope>NUCLEOTIDE SEQUENCE</scope>
    <source>
        <strain evidence="1">1538</strain>
        <tissue evidence="1">Blood</tissue>
    </source>
</reference>
<name>A0AAV2ZGD2_PYXAD</name>
<gene>
    <name evidence="1" type="ORF">GDO54_003325</name>
</gene>
<dbReference type="AlphaFoldDB" id="A0AAV2ZGD2"/>
<dbReference type="Proteomes" id="UP001181693">
    <property type="component" value="Unassembled WGS sequence"/>
</dbReference>
<dbReference type="EMBL" id="DYDO01000011">
    <property type="protein sequence ID" value="DBA15869.1"/>
    <property type="molecule type" value="Genomic_DNA"/>
</dbReference>
<evidence type="ECO:0000313" key="1">
    <source>
        <dbReference type="EMBL" id="DBA15869.1"/>
    </source>
</evidence>
<accession>A0AAV2ZGD2</accession>
<comment type="caution">
    <text evidence="1">The sequence shown here is derived from an EMBL/GenBank/DDBJ whole genome shotgun (WGS) entry which is preliminary data.</text>
</comment>
<proteinExistence type="predicted"/>